<proteinExistence type="predicted"/>
<dbReference type="Proteomes" id="UP001164718">
    <property type="component" value="Chromosome"/>
</dbReference>
<evidence type="ECO:0000313" key="3">
    <source>
        <dbReference type="Proteomes" id="UP001164718"/>
    </source>
</evidence>
<dbReference type="AlphaFoldDB" id="A0A9E8LVV7"/>
<dbReference type="PROSITE" id="PS51352">
    <property type="entry name" value="THIOREDOXIN_2"/>
    <property type="match status" value="1"/>
</dbReference>
<feature type="domain" description="Thioredoxin" evidence="1">
    <location>
        <begin position="1"/>
        <end position="105"/>
    </location>
</feature>
<dbReference type="CDD" id="cd02947">
    <property type="entry name" value="TRX_family"/>
    <property type="match status" value="1"/>
</dbReference>
<dbReference type="InterPro" id="IPR036249">
    <property type="entry name" value="Thioredoxin-like_sf"/>
</dbReference>
<reference evidence="2" key="1">
    <citation type="submission" date="2022-09" db="EMBL/GenBank/DDBJ databases">
        <title>Complete Genomes of Fervidibacillus albus and Fervidibacillus halotolerans isolated from tidal flat sediments.</title>
        <authorList>
            <person name="Kwon K.K."/>
            <person name="Yang S.-H."/>
            <person name="Park M.J."/>
            <person name="Oh H.-M."/>
        </authorList>
    </citation>
    <scope>NUCLEOTIDE SEQUENCE</scope>
    <source>
        <strain evidence="2">MEBiC13591</strain>
    </source>
</reference>
<dbReference type="SUPFAM" id="SSF52833">
    <property type="entry name" value="Thioredoxin-like"/>
    <property type="match status" value="1"/>
</dbReference>
<keyword evidence="3" id="KW-1185">Reference proteome</keyword>
<name>A0A9E8LVV7_9BACI</name>
<evidence type="ECO:0000313" key="2">
    <source>
        <dbReference type="EMBL" id="WAA10491.1"/>
    </source>
</evidence>
<dbReference type="RefSeq" id="WP_275418282.1">
    <property type="nucleotide sequence ID" value="NZ_CP106878.1"/>
</dbReference>
<sequence length="109" mass="12745">MMIAIEKIDEIDSFIKENELAFFYVSQPNCSVCQALLPKVKDLLKHYPNIQSAYVNTNDIPEVAEKFSVFTIPVLLLYVEGKEVLRKARFVSMDELEYEISKLYHLFYD</sequence>
<gene>
    <name evidence="2" type="ORF">OE104_03970</name>
</gene>
<organism evidence="2 3">
    <name type="scientific">Fervidibacillus albus</name>
    <dbReference type="NCBI Taxonomy" id="2980026"/>
    <lineage>
        <taxon>Bacteria</taxon>
        <taxon>Bacillati</taxon>
        <taxon>Bacillota</taxon>
        <taxon>Bacilli</taxon>
        <taxon>Bacillales</taxon>
        <taxon>Bacillaceae</taxon>
        <taxon>Fervidibacillus</taxon>
    </lineage>
</organism>
<protein>
    <submittedName>
        <fullName evidence="2">Thioredoxin family protein</fullName>
    </submittedName>
</protein>
<dbReference type="KEGG" id="faf:OE104_03970"/>
<dbReference type="EMBL" id="CP106878">
    <property type="protein sequence ID" value="WAA10491.1"/>
    <property type="molecule type" value="Genomic_DNA"/>
</dbReference>
<evidence type="ECO:0000259" key="1">
    <source>
        <dbReference type="PROSITE" id="PS51352"/>
    </source>
</evidence>
<dbReference type="Pfam" id="PF00085">
    <property type="entry name" value="Thioredoxin"/>
    <property type="match status" value="1"/>
</dbReference>
<accession>A0A9E8LVV7</accession>
<dbReference type="Gene3D" id="3.40.30.10">
    <property type="entry name" value="Glutaredoxin"/>
    <property type="match status" value="1"/>
</dbReference>
<dbReference type="InterPro" id="IPR013766">
    <property type="entry name" value="Thioredoxin_domain"/>
</dbReference>